<proteinExistence type="inferred from homology"/>
<dbReference type="GO" id="GO:0009307">
    <property type="term" value="P:DNA restriction-modification system"/>
    <property type="evidence" value="ECO:0007669"/>
    <property type="project" value="UniProtKB-KW"/>
</dbReference>
<sequence length="651" mass="72419">MDAQKFLAEFGVIANAPGGVTRLRELILALAVQGRLVSQDESEEPAIKQLERIKTIAQSRPATGRRKKAVATIHRGSQESSQLPQGWVSTRLCDLVRVLNGRAYSKAELLEAGTPVLRVGNLFTSNRWYFSNLELDEDKYCDAGDLLFAWSASFGPFIWRGGRVIYHYHIWKLDLFSSEEINKSFLYTWLLEKTQEIKASGHGISMAHMTKEKFEQLEISIPPLEEQFRIVAKVDELIALCDQLEAQQQERLKLQNSLRQSTLQAVASATSPYELQATWARLADNFGQLFHTPEDVDVVVAELKNLAVRGLLAEASVALPDLDVIKADCSQLRAQYITDGLMRRQKLVGMAECEEIYPDHWAVTAFDEVAVVIGGVTKGRDLRGKQVMVCPYLAVANVQRGHFKLEGLKSIEIAAEELAKYQIHEGDLLITEGGDWDKVGRTAIWRGGVANCLHQNHVFKARVPSGQLLNEWVELVFNSGIGRDYFAGASKQTTNLASINMTQVRSFALPIPPLDEQQRILSALSELTTHCNKWRRQLERKQALSALLAGAVVSSFTGIAIEQDEEPMKAPQTELIAPLRLGTAPDIKAQAPLATTLARHNGEMSAKDLWQRFGGEIDAFYAQLKTEVACGWILEPTPAEMREKSADTVSA</sequence>
<reference evidence="6" key="1">
    <citation type="submission" date="2016-10" db="EMBL/GenBank/DDBJ databases">
        <authorList>
            <person name="Varghese N."/>
            <person name="Submissions S."/>
        </authorList>
    </citation>
    <scope>NUCLEOTIDE SEQUENCE [LARGE SCALE GENOMIC DNA]</scope>
    <source>
        <strain evidence="6">JCM 2783</strain>
    </source>
</reference>
<dbReference type="AlphaFoldDB" id="A0A1I1SW84"/>
<keyword evidence="2" id="KW-0680">Restriction system</keyword>
<dbReference type="SUPFAM" id="SSF116734">
    <property type="entry name" value="DNA methylase specificity domain"/>
    <property type="match status" value="2"/>
</dbReference>
<dbReference type="Pfam" id="PF01420">
    <property type="entry name" value="Methylase_S"/>
    <property type="match status" value="2"/>
</dbReference>
<evidence type="ECO:0000313" key="6">
    <source>
        <dbReference type="Proteomes" id="UP000243950"/>
    </source>
</evidence>
<evidence type="ECO:0000256" key="3">
    <source>
        <dbReference type="ARBA" id="ARBA00023125"/>
    </source>
</evidence>
<accession>A0A1I1SW84</accession>
<gene>
    <name evidence="5" type="ORF">SAMN05216372_102130</name>
</gene>
<dbReference type="GO" id="GO:0003677">
    <property type="term" value="F:DNA binding"/>
    <property type="evidence" value="ECO:0007669"/>
    <property type="project" value="UniProtKB-KW"/>
</dbReference>
<dbReference type="InterPro" id="IPR000055">
    <property type="entry name" value="Restrct_endonuc_typeI_TRD"/>
</dbReference>
<evidence type="ECO:0000259" key="4">
    <source>
        <dbReference type="Pfam" id="PF01420"/>
    </source>
</evidence>
<dbReference type="PANTHER" id="PTHR43140:SF1">
    <property type="entry name" value="TYPE I RESTRICTION ENZYME ECOKI SPECIFICITY SUBUNIT"/>
    <property type="match status" value="1"/>
</dbReference>
<comment type="similarity">
    <text evidence="1">Belongs to the type-I restriction system S methylase family.</text>
</comment>
<dbReference type="Gene3D" id="3.90.220.20">
    <property type="entry name" value="DNA methylase specificity domains"/>
    <property type="match status" value="2"/>
</dbReference>
<evidence type="ECO:0000313" key="5">
    <source>
        <dbReference type="EMBL" id="SFD50734.1"/>
    </source>
</evidence>
<feature type="domain" description="Type I restriction modification DNA specificity" evidence="4">
    <location>
        <begin position="358"/>
        <end position="533"/>
    </location>
</feature>
<dbReference type="RefSeq" id="WP_093501482.1">
    <property type="nucleotide sequence ID" value="NZ_BSSG01000002.1"/>
</dbReference>
<evidence type="ECO:0000256" key="2">
    <source>
        <dbReference type="ARBA" id="ARBA00022747"/>
    </source>
</evidence>
<organism evidence="5 6">
    <name type="scientific">Pseudomonas straminea</name>
    <dbReference type="NCBI Taxonomy" id="47882"/>
    <lineage>
        <taxon>Bacteria</taxon>
        <taxon>Pseudomonadati</taxon>
        <taxon>Pseudomonadota</taxon>
        <taxon>Gammaproteobacteria</taxon>
        <taxon>Pseudomonadales</taxon>
        <taxon>Pseudomonadaceae</taxon>
        <taxon>Phytopseudomonas</taxon>
    </lineage>
</organism>
<dbReference type="CDD" id="cd17253">
    <property type="entry name" value="RMtype1_S_Eco933I-TRD2-CR2_like"/>
    <property type="match status" value="1"/>
</dbReference>
<name>A0A1I1SW84_PSEOC</name>
<evidence type="ECO:0000256" key="1">
    <source>
        <dbReference type="ARBA" id="ARBA00010923"/>
    </source>
</evidence>
<dbReference type="PANTHER" id="PTHR43140">
    <property type="entry name" value="TYPE-1 RESTRICTION ENZYME ECOKI SPECIFICITY PROTEIN"/>
    <property type="match status" value="1"/>
</dbReference>
<dbReference type="EMBL" id="FOMO01000002">
    <property type="protein sequence ID" value="SFD50734.1"/>
    <property type="molecule type" value="Genomic_DNA"/>
</dbReference>
<dbReference type="CDD" id="cd17254">
    <property type="entry name" value="RMtype1_S_FclI-TRD1-CR1_like"/>
    <property type="match status" value="1"/>
</dbReference>
<dbReference type="Proteomes" id="UP000243950">
    <property type="component" value="Unassembled WGS sequence"/>
</dbReference>
<keyword evidence="6" id="KW-1185">Reference proteome</keyword>
<protein>
    <submittedName>
        <fullName evidence="5">Type I restriction enzyme, S subunit</fullName>
    </submittedName>
</protein>
<dbReference type="InterPro" id="IPR044946">
    <property type="entry name" value="Restrct_endonuc_typeI_TRD_sf"/>
</dbReference>
<feature type="domain" description="Type I restriction modification DNA specificity" evidence="4">
    <location>
        <begin position="84"/>
        <end position="253"/>
    </location>
</feature>
<dbReference type="InterPro" id="IPR051212">
    <property type="entry name" value="Type-I_RE_S_subunit"/>
</dbReference>
<keyword evidence="3" id="KW-0238">DNA-binding</keyword>